<name>A0A0A9WTN6_LYGHE</name>
<accession>A0A0A9WTN6</accession>
<feature type="non-terminal residue" evidence="1">
    <location>
        <position position="225"/>
    </location>
</feature>
<dbReference type="AlphaFoldDB" id="A0A0A9WTN6"/>
<dbReference type="SUPFAM" id="SSF50494">
    <property type="entry name" value="Trypsin-like serine proteases"/>
    <property type="match status" value="1"/>
</dbReference>
<organism evidence="1">
    <name type="scientific">Lygus hesperus</name>
    <name type="common">Western plant bug</name>
    <dbReference type="NCBI Taxonomy" id="30085"/>
    <lineage>
        <taxon>Eukaryota</taxon>
        <taxon>Metazoa</taxon>
        <taxon>Ecdysozoa</taxon>
        <taxon>Arthropoda</taxon>
        <taxon>Hexapoda</taxon>
        <taxon>Insecta</taxon>
        <taxon>Pterygota</taxon>
        <taxon>Neoptera</taxon>
        <taxon>Paraneoptera</taxon>
        <taxon>Hemiptera</taxon>
        <taxon>Heteroptera</taxon>
        <taxon>Panheteroptera</taxon>
        <taxon>Cimicomorpha</taxon>
        <taxon>Miridae</taxon>
        <taxon>Mirini</taxon>
        <taxon>Lygus</taxon>
    </lineage>
</organism>
<evidence type="ECO:0000313" key="1">
    <source>
        <dbReference type="EMBL" id="JAG10781.1"/>
    </source>
</evidence>
<dbReference type="InterPro" id="IPR043504">
    <property type="entry name" value="Peptidase_S1_PA_chymotrypsin"/>
</dbReference>
<gene>
    <name evidence="1" type="primary">Cfb</name>
    <name evidence="1" type="ORF">CM83_100409</name>
</gene>
<sequence length="225" mass="24634">MYHKRRPHSEITGELLGDLEPETAMGTNTTCPTYLVEMVKHNTATCGGAVVTDSMMITSCECIGRQYKKRTVRDKPSSVRVKTMAQPTLMEVHAILIHPLCQTGGDLTSHGTAVVKVDGHLKFGEKLSPLSLYTSNGKSLVARFSSLFEEGELSCSAVALSVSQAAKKIKPECKYQAIVTLTLRLRFVKSGDCETLCSEYHALSCSKHMIERDLFCAVLIDESAT</sequence>
<dbReference type="InterPro" id="IPR009003">
    <property type="entry name" value="Peptidase_S1_PA"/>
</dbReference>
<dbReference type="Gene3D" id="2.40.10.10">
    <property type="entry name" value="Trypsin-like serine proteases"/>
    <property type="match status" value="2"/>
</dbReference>
<protein>
    <submittedName>
        <fullName evidence="1">Complement factor B</fullName>
    </submittedName>
</protein>
<proteinExistence type="predicted"/>
<reference evidence="1" key="1">
    <citation type="journal article" date="2014" name="PLoS ONE">
        <title>Transcriptome-Based Identification of ABC Transporters in the Western Tarnished Plant Bug Lygus hesperus.</title>
        <authorList>
            <person name="Hull J.J."/>
            <person name="Chaney K."/>
            <person name="Geib S.M."/>
            <person name="Fabrick J.A."/>
            <person name="Brent C.S."/>
            <person name="Walsh D."/>
            <person name="Lavine L.C."/>
        </authorList>
    </citation>
    <scope>NUCLEOTIDE SEQUENCE</scope>
</reference>
<dbReference type="EMBL" id="GBHO01032823">
    <property type="protein sequence ID" value="JAG10781.1"/>
    <property type="molecule type" value="Transcribed_RNA"/>
</dbReference>
<reference evidence="1" key="2">
    <citation type="submission" date="2014-07" db="EMBL/GenBank/DDBJ databases">
        <authorList>
            <person name="Hull J."/>
        </authorList>
    </citation>
    <scope>NUCLEOTIDE SEQUENCE</scope>
</reference>